<sequence length="313" mass="34869">MNLNEWLNEKVPAITSSLNDINKQYIDIENSIGFVGRDEIYKILDKFHEVLFPGIYTTPPIDEIRINIVSSNKLREAALDLRDIIEKVLIYNMEDSNPANCETYCREQADQIVMNLIARFPTVRKVLQTDIQAAYNGDPAALSTEEILLSYPSIVAMFIHRIAHELYEMGVQIVPRIMSEHAHRLTGIDIHPGATIGESFFIDHGTGVVIGETCTIGRNVKVYQGVTLGALSFPLDANGNPIKGIKRHPNIEDNVVIYAGATILGGDTTIGHDSVLGSNIWLTHSVPPYSRVYNSQPSPNISNSQMKNIEYHI</sequence>
<proteinExistence type="predicted"/>
<dbReference type="GO" id="GO:0016746">
    <property type="term" value="F:acyltransferase activity"/>
    <property type="evidence" value="ECO:0007669"/>
    <property type="project" value="UniProtKB-KW"/>
</dbReference>
<reference evidence="5 6" key="1">
    <citation type="submission" date="2023-03" db="EMBL/GenBank/DDBJ databases">
        <title>Bacillus Genome Sequencing.</title>
        <authorList>
            <person name="Dunlap C."/>
        </authorList>
    </citation>
    <scope>NUCLEOTIDE SEQUENCE [LARGE SCALE GENOMIC DNA]</scope>
    <source>
        <strain evidence="5 6">B-59205</strain>
    </source>
</reference>
<evidence type="ECO:0000313" key="5">
    <source>
        <dbReference type="EMBL" id="MEC1178091.1"/>
    </source>
</evidence>
<accession>A0AAW9NTP4</accession>
<keyword evidence="3" id="KW-0808">Transferase</keyword>
<dbReference type="Gene3D" id="1.10.3130.10">
    <property type="entry name" value="serine acetyltransferase, domain 1"/>
    <property type="match status" value="1"/>
</dbReference>
<comment type="pathway">
    <text evidence="1">Amino-acid biosynthesis; L-cysteine biosynthesis; L-cysteine from L-serine: step 1/2.</text>
</comment>
<evidence type="ECO:0000256" key="2">
    <source>
        <dbReference type="ARBA" id="ARBA00022605"/>
    </source>
</evidence>
<gene>
    <name evidence="5" type="ORF">P9B03_06310</name>
</gene>
<evidence type="ECO:0000256" key="1">
    <source>
        <dbReference type="ARBA" id="ARBA00004876"/>
    </source>
</evidence>
<organism evidence="5 6">
    <name type="scientific">Metasolibacillus meyeri</name>
    <dbReference type="NCBI Taxonomy" id="1071052"/>
    <lineage>
        <taxon>Bacteria</taxon>
        <taxon>Bacillati</taxon>
        <taxon>Bacillota</taxon>
        <taxon>Bacilli</taxon>
        <taxon>Bacillales</taxon>
        <taxon>Caryophanaceae</taxon>
        <taxon>Metasolibacillus</taxon>
    </lineage>
</organism>
<dbReference type="Gene3D" id="2.160.10.10">
    <property type="entry name" value="Hexapeptide repeat proteins"/>
    <property type="match status" value="1"/>
</dbReference>
<evidence type="ECO:0000256" key="4">
    <source>
        <dbReference type="ARBA" id="ARBA00023315"/>
    </source>
</evidence>
<dbReference type="Proteomes" id="UP001344888">
    <property type="component" value="Unassembled WGS sequence"/>
</dbReference>
<dbReference type="InterPro" id="IPR042122">
    <property type="entry name" value="Ser_AcTrfase_N_sf"/>
</dbReference>
<dbReference type="RefSeq" id="WP_326122631.1">
    <property type="nucleotide sequence ID" value="NZ_JARSFG010000009.1"/>
</dbReference>
<dbReference type="PANTHER" id="PTHR42811">
    <property type="entry name" value="SERINE ACETYLTRANSFERASE"/>
    <property type="match status" value="1"/>
</dbReference>
<dbReference type="InterPro" id="IPR045304">
    <property type="entry name" value="LbH_SAT"/>
</dbReference>
<name>A0AAW9NTP4_9BACL</name>
<dbReference type="InterPro" id="IPR053376">
    <property type="entry name" value="Serine_acetyltransferase"/>
</dbReference>
<evidence type="ECO:0000313" key="6">
    <source>
        <dbReference type="Proteomes" id="UP001344888"/>
    </source>
</evidence>
<keyword evidence="4" id="KW-0012">Acyltransferase</keyword>
<keyword evidence="2" id="KW-0028">Amino-acid biosynthesis</keyword>
<dbReference type="SUPFAM" id="SSF51161">
    <property type="entry name" value="Trimeric LpxA-like enzymes"/>
    <property type="match status" value="1"/>
</dbReference>
<dbReference type="GO" id="GO:0008652">
    <property type="term" value="P:amino acid biosynthetic process"/>
    <property type="evidence" value="ECO:0007669"/>
    <property type="project" value="UniProtKB-KW"/>
</dbReference>
<dbReference type="NCBIfam" id="NF041874">
    <property type="entry name" value="EPS_EpsC"/>
    <property type="match status" value="1"/>
</dbReference>
<comment type="caution">
    <text evidence="5">The sequence shown here is derived from an EMBL/GenBank/DDBJ whole genome shotgun (WGS) entry which is preliminary data.</text>
</comment>
<keyword evidence="6" id="KW-1185">Reference proteome</keyword>
<dbReference type="CDD" id="cd03354">
    <property type="entry name" value="LbH_SAT"/>
    <property type="match status" value="1"/>
</dbReference>
<dbReference type="AlphaFoldDB" id="A0AAW9NTP4"/>
<evidence type="ECO:0000256" key="3">
    <source>
        <dbReference type="ARBA" id="ARBA00022679"/>
    </source>
</evidence>
<dbReference type="InterPro" id="IPR011004">
    <property type="entry name" value="Trimer_LpxA-like_sf"/>
</dbReference>
<protein>
    <submittedName>
        <fullName evidence="5">Serine acetyltransferase</fullName>
    </submittedName>
</protein>
<dbReference type="EMBL" id="JARSFG010000009">
    <property type="protein sequence ID" value="MEC1178091.1"/>
    <property type="molecule type" value="Genomic_DNA"/>
</dbReference>